<dbReference type="EMBL" id="MUGW01000003">
    <property type="protein sequence ID" value="OXA95884.1"/>
    <property type="molecule type" value="Genomic_DNA"/>
</dbReference>
<proteinExistence type="predicted"/>
<dbReference type="NCBIfam" id="TIGR01646">
    <property type="entry name" value="vgr_GE"/>
    <property type="match status" value="1"/>
</dbReference>
<feature type="domain" description="Gp5/Type VI secretion system Vgr protein OB-fold" evidence="1">
    <location>
        <begin position="378"/>
        <end position="452"/>
    </location>
</feature>
<sequence>MPAKSPLDISDPTLRLTIKAEGQPIKDSYPVEYVNITHELNRISYAEISIFDGEVDTADFTISESTDLIPGNTIEVTAGYGSDAEVSIFKGLIVKHSIRIAAGEASALVLTCKHKAVTMCYNRTEAQFSEKTDSGIMTSVIGTYGLTATVDSTTPVVPVMFQKLATDWDFILSRADFNGFVTALDDDAVIVGKPKTSGSAVLRVGFGESILSFDAELSAEKQPTSLQVSSWDIKTHALINATAAEPTLNTQGNITATTLSTKLSQKALKLTSNTPLTTADLQVWGDASLLKMRLSALKGTVSFIGNASVKPNTIIELAGVGQRFNGNAYVTMVNHVLEGGNWTTTVKFGLDEKFAFENKDFSYPNAIGQLPAINGLQVAVVKKIFGDPDSQFRILLTLPSNAENQDGIWARMANFHATSTAGAGFLPEVGDEVVIGFLENDPRYPVILGSLYSSSKAAAATAADNNNYIKTIITKSQLKISFDDEKKILKLETPGGNYITFSDDAKSIEITDQHTNSITMDASGISMQSSKDIVLNAKGKISATAVQNVELVAKMDVKTTGLNINNNASIGFVAKGAATAEISASGQTTVKGAIVMIN</sequence>
<evidence type="ECO:0000313" key="3">
    <source>
        <dbReference type="Proteomes" id="UP000198345"/>
    </source>
</evidence>
<dbReference type="InterPro" id="IPR006531">
    <property type="entry name" value="Gp5/Vgr_OB"/>
</dbReference>
<keyword evidence="3" id="KW-1185">Reference proteome</keyword>
<dbReference type="OrthoDB" id="1907165at2"/>
<gene>
    <name evidence="2" type="ORF">B0A66_01935</name>
</gene>
<dbReference type="InterPro" id="IPR037026">
    <property type="entry name" value="Vgr_OB-fold_dom_sf"/>
</dbReference>
<dbReference type="RefSeq" id="WP_089048165.1">
    <property type="nucleotide sequence ID" value="NZ_FXTV01000017.1"/>
</dbReference>
<organism evidence="2 3">
    <name type="scientific">Flavobacterium hercynium</name>
    <dbReference type="NCBI Taxonomy" id="387094"/>
    <lineage>
        <taxon>Bacteria</taxon>
        <taxon>Pseudomonadati</taxon>
        <taxon>Bacteroidota</taxon>
        <taxon>Flavobacteriia</taxon>
        <taxon>Flavobacteriales</taxon>
        <taxon>Flavobacteriaceae</taxon>
        <taxon>Flavobacterium</taxon>
    </lineage>
</organism>
<dbReference type="SUPFAM" id="SSF69255">
    <property type="entry name" value="gp5 N-terminal domain-like"/>
    <property type="match status" value="1"/>
</dbReference>
<dbReference type="Gene3D" id="2.40.50.230">
    <property type="entry name" value="Gp5 N-terminal domain"/>
    <property type="match status" value="1"/>
</dbReference>
<protein>
    <recommendedName>
        <fullName evidence="1">Gp5/Type VI secretion system Vgr protein OB-fold domain-containing protein</fullName>
    </recommendedName>
</protein>
<dbReference type="AlphaFoldDB" id="A0A226HP47"/>
<dbReference type="SUPFAM" id="SSF69279">
    <property type="entry name" value="Phage tail proteins"/>
    <property type="match status" value="1"/>
</dbReference>
<dbReference type="InterPro" id="IPR006533">
    <property type="entry name" value="T6SS_Vgr_RhsGE"/>
</dbReference>
<evidence type="ECO:0000259" key="1">
    <source>
        <dbReference type="Pfam" id="PF04717"/>
    </source>
</evidence>
<dbReference type="Pfam" id="PF04717">
    <property type="entry name" value="Phage_base_V"/>
    <property type="match status" value="1"/>
</dbReference>
<name>A0A226HP47_9FLAO</name>
<evidence type="ECO:0000313" key="2">
    <source>
        <dbReference type="EMBL" id="OXA95884.1"/>
    </source>
</evidence>
<comment type="caution">
    <text evidence="2">The sequence shown here is derived from an EMBL/GenBank/DDBJ whole genome shotgun (WGS) entry which is preliminary data.</text>
</comment>
<accession>A0A226HP47</accession>
<reference evidence="2 3" key="1">
    <citation type="submission" date="2016-11" db="EMBL/GenBank/DDBJ databases">
        <title>Whole genomes of Flavobacteriaceae.</title>
        <authorList>
            <person name="Stine C."/>
            <person name="Li C."/>
            <person name="Tadesse D."/>
        </authorList>
    </citation>
    <scope>NUCLEOTIDE SEQUENCE [LARGE SCALE GENOMIC DNA]</scope>
    <source>
        <strain evidence="2 3">DSM 18292</strain>
    </source>
</reference>
<dbReference type="Proteomes" id="UP000198345">
    <property type="component" value="Unassembled WGS sequence"/>
</dbReference>